<reference evidence="1" key="1">
    <citation type="submission" date="2020-07" db="EMBL/GenBank/DDBJ databases">
        <title>Multicomponent nature underlies the extraordinary mechanical properties of spider dragline silk.</title>
        <authorList>
            <person name="Kono N."/>
            <person name="Nakamura H."/>
            <person name="Mori M."/>
            <person name="Yoshida Y."/>
            <person name="Ohtoshi R."/>
            <person name="Malay A.D."/>
            <person name="Moran D.A.P."/>
            <person name="Tomita M."/>
            <person name="Numata K."/>
            <person name="Arakawa K."/>
        </authorList>
    </citation>
    <scope>NUCLEOTIDE SEQUENCE</scope>
</reference>
<dbReference type="EMBL" id="BMAO01028809">
    <property type="protein sequence ID" value="GFR27536.1"/>
    <property type="molecule type" value="Genomic_DNA"/>
</dbReference>
<keyword evidence="2" id="KW-1185">Reference proteome</keyword>
<evidence type="ECO:0000313" key="1">
    <source>
        <dbReference type="EMBL" id="GFR27536.1"/>
    </source>
</evidence>
<comment type="caution">
    <text evidence="1">The sequence shown here is derived from an EMBL/GenBank/DDBJ whole genome shotgun (WGS) entry which is preliminary data.</text>
</comment>
<protein>
    <submittedName>
        <fullName evidence="1">Uncharacterized protein</fullName>
    </submittedName>
</protein>
<proteinExistence type="predicted"/>
<evidence type="ECO:0000313" key="2">
    <source>
        <dbReference type="Proteomes" id="UP000887116"/>
    </source>
</evidence>
<dbReference type="AlphaFoldDB" id="A0A8X6LYH0"/>
<accession>A0A8X6LYH0</accession>
<gene>
    <name evidence="1" type="ORF">TNCT_226041</name>
</gene>
<name>A0A8X6LYH0_TRICU</name>
<dbReference type="Proteomes" id="UP000887116">
    <property type="component" value="Unassembled WGS sequence"/>
</dbReference>
<sequence>MSADWPEPGLNASLAKIRVQDLREFENDCARHHNEAFGRHMSKAVSDCHLPHLPIYLRAASWETRRNPARRSDILCFQTVIVHGALSSQLTENW</sequence>
<organism evidence="1 2">
    <name type="scientific">Trichonephila clavata</name>
    <name type="common">Joro spider</name>
    <name type="synonym">Nephila clavata</name>
    <dbReference type="NCBI Taxonomy" id="2740835"/>
    <lineage>
        <taxon>Eukaryota</taxon>
        <taxon>Metazoa</taxon>
        <taxon>Ecdysozoa</taxon>
        <taxon>Arthropoda</taxon>
        <taxon>Chelicerata</taxon>
        <taxon>Arachnida</taxon>
        <taxon>Araneae</taxon>
        <taxon>Araneomorphae</taxon>
        <taxon>Entelegynae</taxon>
        <taxon>Araneoidea</taxon>
        <taxon>Nephilidae</taxon>
        <taxon>Trichonephila</taxon>
    </lineage>
</organism>